<dbReference type="OrthoDB" id="9797743at2"/>
<keyword evidence="3" id="KW-0479">Metal-binding</keyword>
<comment type="similarity">
    <text evidence="2">Belongs to the HAD-like hydrolase superfamily. CbbY/CbbZ/Gph/YieH family.</text>
</comment>
<dbReference type="PANTHER" id="PTHR46193">
    <property type="entry name" value="6-PHOSPHOGLUCONATE PHOSPHATASE"/>
    <property type="match status" value="1"/>
</dbReference>
<proteinExistence type="inferred from homology"/>
<gene>
    <name evidence="5" type="primary">pgmB</name>
    <name evidence="5" type="ORF">OJF2_58200</name>
</gene>
<evidence type="ECO:0000313" key="5">
    <source>
        <dbReference type="EMBL" id="QEH37233.1"/>
    </source>
</evidence>
<dbReference type="InterPro" id="IPR006439">
    <property type="entry name" value="HAD-SF_hydro_IA"/>
</dbReference>
<dbReference type="GO" id="GO:0046872">
    <property type="term" value="F:metal ion binding"/>
    <property type="evidence" value="ECO:0007669"/>
    <property type="project" value="UniProtKB-KW"/>
</dbReference>
<dbReference type="InterPro" id="IPR023214">
    <property type="entry name" value="HAD_sf"/>
</dbReference>
<sequence length="225" mass="24322">MTPLALLLDFDGVVADTENHHVAAWQRTLAALGWMVPDAIASRAAEADDRDFLRGLFAEAGIEDADLDGWIARKQALTRELLRHSPRVYPGVHQLVERLRGRAKLGVVSGTWRENVEAVLESAGLADAFDVIVAKEDVKAPKPDPEGYATAVRLLGVKPKRAAALEDSPAGVAAAREAGLTCLAVGHRREFGPWVGDTIYFTGLEPVSMILRHLGWEDSTGAEGR</sequence>
<accession>A0A5B9W9K1</accession>
<evidence type="ECO:0000313" key="6">
    <source>
        <dbReference type="Proteomes" id="UP000324233"/>
    </source>
</evidence>
<dbReference type="InterPro" id="IPR023198">
    <property type="entry name" value="PGP-like_dom2"/>
</dbReference>
<keyword evidence="5" id="KW-0413">Isomerase</keyword>
<evidence type="ECO:0000256" key="4">
    <source>
        <dbReference type="ARBA" id="ARBA00022842"/>
    </source>
</evidence>
<reference evidence="5 6" key="1">
    <citation type="submission" date="2019-08" db="EMBL/GenBank/DDBJ databases">
        <title>Deep-cultivation of Planctomycetes and their phenomic and genomic characterization uncovers novel biology.</title>
        <authorList>
            <person name="Wiegand S."/>
            <person name="Jogler M."/>
            <person name="Boedeker C."/>
            <person name="Pinto D."/>
            <person name="Vollmers J."/>
            <person name="Rivas-Marin E."/>
            <person name="Kohn T."/>
            <person name="Peeters S.H."/>
            <person name="Heuer A."/>
            <person name="Rast P."/>
            <person name="Oberbeckmann S."/>
            <person name="Bunk B."/>
            <person name="Jeske O."/>
            <person name="Meyerdierks A."/>
            <person name="Storesund J.E."/>
            <person name="Kallscheuer N."/>
            <person name="Luecker S."/>
            <person name="Lage O.M."/>
            <person name="Pohl T."/>
            <person name="Merkel B.J."/>
            <person name="Hornburger P."/>
            <person name="Mueller R.-W."/>
            <person name="Bruemmer F."/>
            <person name="Labrenz M."/>
            <person name="Spormann A.M."/>
            <person name="Op den Camp H."/>
            <person name="Overmann J."/>
            <person name="Amann R."/>
            <person name="Jetten M.S.M."/>
            <person name="Mascher T."/>
            <person name="Medema M.H."/>
            <person name="Devos D.P."/>
            <person name="Kaster A.-K."/>
            <person name="Ovreas L."/>
            <person name="Rohde M."/>
            <person name="Galperin M.Y."/>
            <person name="Jogler C."/>
        </authorList>
    </citation>
    <scope>NUCLEOTIDE SEQUENCE [LARGE SCALE GENOMIC DNA]</scope>
    <source>
        <strain evidence="5 6">OJF2</strain>
    </source>
</reference>
<dbReference type="EC" id="5.4.2.6" evidence="5"/>
<dbReference type="InterPro" id="IPR036412">
    <property type="entry name" value="HAD-like_sf"/>
</dbReference>
<evidence type="ECO:0000256" key="1">
    <source>
        <dbReference type="ARBA" id="ARBA00001946"/>
    </source>
</evidence>
<dbReference type="SFLD" id="SFLDS00003">
    <property type="entry name" value="Haloacid_Dehalogenase"/>
    <property type="match status" value="1"/>
</dbReference>
<organism evidence="5 6">
    <name type="scientific">Aquisphaera giovannonii</name>
    <dbReference type="NCBI Taxonomy" id="406548"/>
    <lineage>
        <taxon>Bacteria</taxon>
        <taxon>Pseudomonadati</taxon>
        <taxon>Planctomycetota</taxon>
        <taxon>Planctomycetia</taxon>
        <taxon>Isosphaerales</taxon>
        <taxon>Isosphaeraceae</taxon>
        <taxon>Aquisphaera</taxon>
    </lineage>
</organism>
<dbReference type="NCBIfam" id="TIGR01509">
    <property type="entry name" value="HAD-SF-IA-v3"/>
    <property type="match status" value="1"/>
</dbReference>
<dbReference type="RefSeq" id="WP_148596820.1">
    <property type="nucleotide sequence ID" value="NZ_CP042997.1"/>
</dbReference>
<dbReference type="Proteomes" id="UP000324233">
    <property type="component" value="Chromosome"/>
</dbReference>
<dbReference type="Gene3D" id="3.40.50.1000">
    <property type="entry name" value="HAD superfamily/HAD-like"/>
    <property type="match status" value="1"/>
</dbReference>
<dbReference type="PANTHER" id="PTHR46193:SF21">
    <property type="entry name" value="SLL1138 PROTEIN"/>
    <property type="match status" value="1"/>
</dbReference>
<comment type="cofactor">
    <cofactor evidence="1">
        <name>Mg(2+)</name>
        <dbReference type="ChEBI" id="CHEBI:18420"/>
    </cofactor>
</comment>
<dbReference type="GO" id="GO:0008801">
    <property type="term" value="F:beta-phosphoglucomutase activity"/>
    <property type="evidence" value="ECO:0007669"/>
    <property type="project" value="UniProtKB-EC"/>
</dbReference>
<evidence type="ECO:0000256" key="3">
    <source>
        <dbReference type="ARBA" id="ARBA00022723"/>
    </source>
</evidence>
<dbReference type="KEGG" id="agv:OJF2_58200"/>
<dbReference type="CDD" id="cd07505">
    <property type="entry name" value="HAD_BPGM-like"/>
    <property type="match status" value="1"/>
</dbReference>
<dbReference type="EMBL" id="CP042997">
    <property type="protein sequence ID" value="QEH37233.1"/>
    <property type="molecule type" value="Genomic_DNA"/>
</dbReference>
<name>A0A5B9W9K1_9BACT</name>
<keyword evidence="6" id="KW-1185">Reference proteome</keyword>
<dbReference type="InterPro" id="IPR041492">
    <property type="entry name" value="HAD_2"/>
</dbReference>
<dbReference type="Gene3D" id="1.10.150.240">
    <property type="entry name" value="Putative phosphatase, domain 2"/>
    <property type="match status" value="1"/>
</dbReference>
<dbReference type="InterPro" id="IPR051600">
    <property type="entry name" value="Beta-PGM-like"/>
</dbReference>
<dbReference type="SFLD" id="SFLDG01129">
    <property type="entry name" value="C1.5:_HAD__Beta-PGM__Phosphata"/>
    <property type="match status" value="1"/>
</dbReference>
<keyword evidence="4" id="KW-0460">Magnesium</keyword>
<dbReference type="Pfam" id="PF13419">
    <property type="entry name" value="HAD_2"/>
    <property type="match status" value="1"/>
</dbReference>
<dbReference type="AlphaFoldDB" id="A0A5B9W9K1"/>
<protein>
    <submittedName>
        <fullName evidence="5">Beta-phosphoglucomutase</fullName>
        <ecNumber evidence="5">5.4.2.6</ecNumber>
    </submittedName>
</protein>
<dbReference type="SUPFAM" id="SSF56784">
    <property type="entry name" value="HAD-like"/>
    <property type="match status" value="1"/>
</dbReference>
<evidence type="ECO:0000256" key="2">
    <source>
        <dbReference type="ARBA" id="ARBA00006171"/>
    </source>
</evidence>